<dbReference type="InterPro" id="IPR055431">
    <property type="entry name" value="RsgI_M"/>
</dbReference>
<evidence type="ECO:0008006" key="6">
    <source>
        <dbReference type="Google" id="ProtNLM"/>
    </source>
</evidence>
<dbReference type="EMBL" id="ADLO01000038">
    <property type="protein sequence ID" value="KGF56578.1"/>
    <property type="molecule type" value="Genomic_DNA"/>
</dbReference>
<keyword evidence="1" id="KW-0812">Transmembrane</keyword>
<comment type="caution">
    <text evidence="4">The sequence shown here is derived from an EMBL/GenBank/DDBJ whole genome shotgun (WGS) entry which is preliminary data.</text>
</comment>
<keyword evidence="5" id="KW-1185">Reference proteome</keyword>
<evidence type="ECO:0000259" key="2">
    <source>
        <dbReference type="Pfam" id="PF03413"/>
    </source>
</evidence>
<dbReference type="InterPro" id="IPR025711">
    <property type="entry name" value="PepSY"/>
</dbReference>
<evidence type="ECO:0000259" key="3">
    <source>
        <dbReference type="Pfam" id="PF23750"/>
    </source>
</evidence>
<feature type="domain" description="Anti-sigma factor RsgI-like middle" evidence="3">
    <location>
        <begin position="81"/>
        <end position="214"/>
    </location>
</feature>
<dbReference type="Gene3D" id="3.10.450.40">
    <property type="match status" value="3"/>
</dbReference>
<dbReference type="Pfam" id="PF03413">
    <property type="entry name" value="PepSY"/>
    <property type="match status" value="3"/>
</dbReference>
<evidence type="ECO:0000313" key="5">
    <source>
        <dbReference type="Proteomes" id="UP000029585"/>
    </source>
</evidence>
<feature type="domain" description="PepSY" evidence="2">
    <location>
        <begin position="276"/>
        <end position="336"/>
    </location>
</feature>
<proteinExistence type="predicted"/>
<dbReference type="HOGENOM" id="CLU_042907_0_0_9"/>
<gene>
    <name evidence="4" type="ORF">HMPREF9460_00922</name>
</gene>
<dbReference type="Pfam" id="PF23750">
    <property type="entry name" value="RsgI_M"/>
    <property type="match status" value="1"/>
</dbReference>
<evidence type="ECO:0000313" key="4">
    <source>
        <dbReference type="EMBL" id="KGF56578.1"/>
    </source>
</evidence>
<feature type="domain" description="PepSY" evidence="2">
    <location>
        <begin position="433"/>
        <end position="492"/>
    </location>
</feature>
<accession>A0A096BAX7</accession>
<keyword evidence="1" id="KW-0472">Membrane</keyword>
<reference evidence="4 5" key="1">
    <citation type="submission" date="2011-08" db="EMBL/GenBank/DDBJ databases">
        <title>The Genome Sequence of Clostridium orbiscindens 1_3_50AFAA.</title>
        <authorList>
            <consortium name="The Broad Institute Genome Sequencing Platform"/>
            <person name="Earl A."/>
            <person name="Ward D."/>
            <person name="Feldgarden M."/>
            <person name="Gevers D."/>
            <person name="Daigneault M."/>
            <person name="Strauss J."/>
            <person name="Allen-Vercoe E."/>
            <person name="Young S.K."/>
            <person name="Zeng Q."/>
            <person name="Gargeya S."/>
            <person name="Fitzgerald M."/>
            <person name="Haas B."/>
            <person name="Abouelleil A."/>
            <person name="Alvarado L."/>
            <person name="Arachchi H.M."/>
            <person name="Berlin A."/>
            <person name="Brown A."/>
            <person name="Chapman S.B."/>
            <person name="Chen Z."/>
            <person name="Dunbar C."/>
            <person name="Freedman E."/>
            <person name="Gearin G."/>
            <person name="Gellesch M."/>
            <person name="Goldberg J."/>
            <person name="Griggs A."/>
            <person name="Gujja S."/>
            <person name="Heiman D."/>
            <person name="Howarth C."/>
            <person name="Larson L."/>
            <person name="Lui A."/>
            <person name="MacDonald P.J.P."/>
            <person name="Montmayeur A."/>
            <person name="Murphy C."/>
            <person name="Neiman D."/>
            <person name="Pearson M."/>
            <person name="Priest M."/>
            <person name="Roberts A."/>
            <person name="Saif S."/>
            <person name="Shea T."/>
            <person name="Shenoy N."/>
            <person name="Sisk P."/>
            <person name="Stolte C."/>
            <person name="Sykes S."/>
            <person name="Wortman J."/>
            <person name="Nusbaum C."/>
            <person name="Birren B."/>
        </authorList>
    </citation>
    <scope>NUCLEOTIDE SEQUENCE [LARGE SCALE GENOMIC DNA]</scope>
    <source>
        <strain evidence="4 5">1_3_50AFAA</strain>
    </source>
</reference>
<keyword evidence="1" id="KW-1133">Transmembrane helix</keyword>
<protein>
    <recommendedName>
        <fullName evidence="6">PepSY domain-containing protein</fullName>
    </recommendedName>
</protein>
<dbReference type="Proteomes" id="UP000029585">
    <property type="component" value="Unassembled WGS sequence"/>
</dbReference>
<evidence type="ECO:0000256" key="1">
    <source>
        <dbReference type="SAM" id="Phobius"/>
    </source>
</evidence>
<dbReference type="PATRIC" id="fig|742738.3.peg.953"/>
<dbReference type="RefSeq" id="WP_044939537.1">
    <property type="nucleotide sequence ID" value="NZ_KN174162.1"/>
</dbReference>
<feature type="domain" description="PepSY" evidence="2">
    <location>
        <begin position="358"/>
        <end position="418"/>
    </location>
</feature>
<feature type="transmembrane region" description="Helical" evidence="1">
    <location>
        <begin position="53"/>
        <end position="74"/>
    </location>
</feature>
<name>A0A096BAX7_FLAPL</name>
<organism evidence="4 5">
    <name type="scientific">Flavonifractor plautii 1_3_50AFAA</name>
    <dbReference type="NCBI Taxonomy" id="742738"/>
    <lineage>
        <taxon>Bacteria</taxon>
        <taxon>Bacillati</taxon>
        <taxon>Bacillota</taxon>
        <taxon>Clostridia</taxon>
        <taxon>Eubacteriales</taxon>
        <taxon>Oscillospiraceae</taxon>
        <taxon>Flavonifractor</taxon>
    </lineage>
</organism>
<dbReference type="eggNOG" id="COG3212">
    <property type="taxonomic scope" value="Bacteria"/>
</dbReference>
<dbReference type="AlphaFoldDB" id="A0A096BAX7"/>
<sequence length="499" mass="52831">MTDQELEQRLRTALEHAAPDHLEALLSRCEPRRGNVIPMTVPARKPRKKAAMAWLAAACLALVVVGGGAGVQYYQANAVASVISLDVNPSVELDVNRQEKVVSAVPLNADANEILDGMDLKGADLNVAVNAIMGSLLKHGYVDELANSILISVEDDDAARGAALEQKLTTEIGQVLDSAKVNGAILSQTLSGDSALQQKADEYGISLGKATLIQSLVDSSNHLTFESLVGLSINELNLLANSTAVQTPDSAGGQTSTTASNPALNSVGTASQSAYIGVEAAKEAALTHAGVTSGDVVFLEADYDYEDGRMVYEVEFFAGNTEYEYDVDAATGAIVKHGREQKGGSLTSGGSTAQTDIGEAAAKAAAFAHAGVAEGDVRGLTVKRDFDDGRLTYELEFWAGTTEYEYEIAAADGSVLKSKREEHPNALPADQAIGRDAARDAALAHAGVALTDTYELEVEEELDERTPCYKVEFKAGGMEYEYKIDARTGGVLTYEMDRD</sequence>